<feature type="transmembrane region" description="Helical" evidence="1">
    <location>
        <begin position="32"/>
        <end position="58"/>
    </location>
</feature>
<comment type="caution">
    <text evidence="2">The sequence shown here is derived from an EMBL/GenBank/DDBJ whole genome shotgun (WGS) entry which is preliminary data.</text>
</comment>
<sequence>IDHNPVVDSLPVPISHPSASVTPSNHDQPTTAIVIVILAFVGLCAIVAIVFFLVRYFMRRAAIKRRRQASWILRSGQWNMEPKRAHAYDTGTGCSDTSSSFMAYPYPLSEDF</sequence>
<gene>
    <name evidence="2" type="ORF">L210DRAFT_869301</name>
</gene>
<keyword evidence="3" id="KW-1185">Reference proteome</keyword>
<evidence type="ECO:0000313" key="2">
    <source>
        <dbReference type="EMBL" id="KAF8449229.1"/>
    </source>
</evidence>
<dbReference type="AlphaFoldDB" id="A0AAD4C624"/>
<proteinExistence type="predicted"/>
<evidence type="ECO:0000256" key="1">
    <source>
        <dbReference type="SAM" id="Phobius"/>
    </source>
</evidence>
<dbReference type="EMBL" id="WHUW01000003">
    <property type="protein sequence ID" value="KAF8449229.1"/>
    <property type="molecule type" value="Genomic_DNA"/>
</dbReference>
<keyword evidence="1" id="KW-1133">Transmembrane helix</keyword>
<protein>
    <submittedName>
        <fullName evidence="2">Uncharacterized protein</fullName>
    </submittedName>
</protein>
<evidence type="ECO:0000313" key="3">
    <source>
        <dbReference type="Proteomes" id="UP001194468"/>
    </source>
</evidence>
<reference evidence="2" key="1">
    <citation type="submission" date="2019-10" db="EMBL/GenBank/DDBJ databases">
        <authorList>
            <consortium name="DOE Joint Genome Institute"/>
            <person name="Kuo A."/>
            <person name="Miyauchi S."/>
            <person name="Kiss E."/>
            <person name="Drula E."/>
            <person name="Kohler A."/>
            <person name="Sanchez-Garcia M."/>
            <person name="Andreopoulos B."/>
            <person name="Barry K.W."/>
            <person name="Bonito G."/>
            <person name="Buee M."/>
            <person name="Carver A."/>
            <person name="Chen C."/>
            <person name="Cichocki N."/>
            <person name="Clum A."/>
            <person name="Culley D."/>
            <person name="Crous P.W."/>
            <person name="Fauchery L."/>
            <person name="Girlanda M."/>
            <person name="Hayes R."/>
            <person name="Keri Z."/>
            <person name="LaButti K."/>
            <person name="Lipzen A."/>
            <person name="Lombard V."/>
            <person name="Magnuson J."/>
            <person name="Maillard F."/>
            <person name="Morin E."/>
            <person name="Murat C."/>
            <person name="Nolan M."/>
            <person name="Ohm R."/>
            <person name="Pangilinan J."/>
            <person name="Pereira M."/>
            <person name="Perotto S."/>
            <person name="Peter M."/>
            <person name="Riley R."/>
            <person name="Sitrit Y."/>
            <person name="Stielow B."/>
            <person name="Szollosi G."/>
            <person name="Zifcakova L."/>
            <person name="Stursova M."/>
            <person name="Spatafora J.W."/>
            <person name="Tedersoo L."/>
            <person name="Vaario L.-M."/>
            <person name="Yamada A."/>
            <person name="Yan M."/>
            <person name="Wang P."/>
            <person name="Xu J."/>
            <person name="Bruns T."/>
            <person name="Baldrian P."/>
            <person name="Vilgalys R."/>
            <person name="Henrissat B."/>
            <person name="Grigoriev I.V."/>
            <person name="Hibbett D."/>
            <person name="Nagy L.G."/>
            <person name="Martin F.M."/>
        </authorList>
    </citation>
    <scope>NUCLEOTIDE SEQUENCE</scope>
    <source>
        <strain evidence="2">BED1</strain>
    </source>
</reference>
<name>A0AAD4C624_BOLED</name>
<keyword evidence="1" id="KW-0812">Transmembrane</keyword>
<feature type="non-terminal residue" evidence="2">
    <location>
        <position position="112"/>
    </location>
</feature>
<accession>A0AAD4C624</accession>
<keyword evidence="1" id="KW-0472">Membrane</keyword>
<dbReference type="Proteomes" id="UP001194468">
    <property type="component" value="Unassembled WGS sequence"/>
</dbReference>
<reference evidence="2" key="2">
    <citation type="journal article" date="2020" name="Nat. Commun.">
        <title>Large-scale genome sequencing of mycorrhizal fungi provides insights into the early evolution of symbiotic traits.</title>
        <authorList>
            <person name="Miyauchi S."/>
            <person name="Kiss E."/>
            <person name="Kuo A."/>
            <person name="Drula E."/>
            <person name="Kohler A."/>
            <person name="Sanchez-Garcia M."/>
            <person name="Morin E."/>
            <person name="Andreopoulos B."/>
            <person name="Barry K.W."/>
            <person name="Bonito G."/>
            <person name="Buee M."/>
            <person name="Carver A."/>
            <person name="Chen C."/>
            <person name="Cichocki N."/>
            <person name="Clum A."/>
            <person name="Culley D."/>
            <person name="Crous P.W."/>
            <person name="Fauchery L."/>
            <person name="Girlanda M."/>
            <person name="Hayes R.D."/>
            <person name="Keri Z."/>
            <person name="LaButti K."/>
            <person name="Lipzen A."/>
            <person name="Lombard V."/>
            <person name="Magnuson J."/>
            <person name="Maillard F."/>
            <person name="Murat C."/>
            <person name="Nolan M."/>
            <person name="Ohm R.A."/>
            <person name="Pangilinan J."/>
            <person name="Pereira M.F."/>
            <person name="Perotto S."/>
            <person name="Peter M."/>
            <person name="Pfister S."/>
            <person name="Riley R."/>
            <person name="Sitrit Y."/>
            <person name="Stielow J.B."/>
            <person name="Szollosi G."/>
            <person name="Zifcakova L."/>
            <person name="Stursova M."/>
            <person name="Spatafora J.W."/>
            <person name="Tedersoo L."/>
            <person name="Vaario L.M."/>
            <person name="Yamada A."/>
            <person name="Yan M."/>
            <person name="Wang P."/>
            <person name="Xu J."/>
            <person name="Bruns T."/>
            <person name="Baldrian P."/>
            <person name="Vilgalys R."/>
            <person name="Dunand C."/>
            <person name="Henrissat B."/>
            <person name="Grigoriev I.V."/>
            <person name="Hibbett D."/>
            <person name="Nagy L.G."/>
            <person name="Martin F.M."/>
        </authorList>
    </citation>
    <scope>NUCLEOTIDE SEQUENCE</scope>
    <source>
        <strain evidence="2">BED1</strain>
    </source>
</reference>
<organism evidence="2 3">
    <name type="scientific">Boletus edulis BED1</name>
    <dbReference type="NCBI Taxonomy" id="1328754"/>
    <lineage>
        <taxon>Eukaryota</taxon>
        <taxon>Fungi</taxon>
        <taxon>Dikarya</taxon>
        <taxon>Basidiomycota</taxon>
        <taxon>Agaricomycotina</taxon>
        <taxon>Agaricomycetes</taxon>
        <taxon>Agaricomycetidae</taxon>
        <taxon>Boletales</taxon>
        <taxon>Boletineae</taxon>
        <taxon>Boletaceae</taxon>
        <taxon>Boletoideae</taxon>
        <taxon>Boletus</taxon>
    </lineage>
</organism>